<proteinExistence type="predicted"/>
<dbReference type="Pfam" id="PF00425">
    <property type="entry name" value="Chorismate_bind"/>
    <property type="match status" value="1"/>
</dbReference>
<dbReference type="InterPro" id="IPR019999">
    <property type="entry name" value="Anth_synth_I-like"/>
</dbReference>
<sequence length="456" mass="50374">MTHLTLTSLPYEPSPLGYFSKLKDEPGAVLLDSGKPHSATGRFDILSSQPLCTLKVQPNGLEWSADAPAHLTHVQDIHTAQKALLALVEHSVPDDMEDLPFSGGIIGYWSYEFARTLQALPLKEDPSVTWPWAMLGAYDWALVLDHHEKCATLIAPETKRHERHQMLSRPAHTRQRPSFHCTTPFAPEWTRADYGVAFQQVQAYLSAGDCYQINLTQRFSAHTEGDGFEAYQRLRAATPTPFSGYLDWGDGALMSLSPERFIRCSERTLMAQPIKGTRPRGATPEEDRQLALELEASLKDKAENVMIVDLLRNDLGRVSAPGTVTVPKLMALESYANVHHLVSTITGQLDSSKDALDALMAAFPGGSITGAPKHRAIEIIDELEPVFRAPYCGSLGYIDTRGNMDTSIMIRTALMQKGRVHLWGGGGIVADSVEEEEYAESIAKIRHLMNALESET</sequence>
<evidence type="ECO:0000256" key="2">
    <source>
        <dbReference type="ARBA" id="ARBA00022679"/>
    </source>
</evidence>
<feature type="domain" description="Chorismate-utilising enzyme C-terminal" evidence="3">
    <location>
        <begin position="191"/>
        <end position="444"/>
    </location>
</feature>
<evidence type="ECO:0000313" key="5">
    <source>
        <dbReference type="EMBL" id="MDR5896857.1"/>
    </source>
</evidence>
<dbReference type="PANTHER" id="PTHR11236:SF50">
    <property type="entry name" value="AMINODEOXYCHORISMATE SYNTHASE COMPONENT 1"/>
    <property type="match status" value="1"/>
</dbReference>
<dbReference type="InterPro" id="IPR005802">
    <property type="entry name" value="ADC_synth_comp_1"/>
</dbReference>
<accession>A0ABU1GXS6</accession>
<dbReference type="NCBIfam" id="TIGR00553">
    <property type="entry name" value="pabB"/>
    <property type="match status" value="1"/>
</dbReference>
<dbReference type="InterPro" id="IPR015890">
    <property type="entry name" value="Chorismate_C"/>
</dbReference>
<evidence type="ECO:0000313" key="6">
    <source>
        <dbReference type="Proteomes" id="UP001269375"/>
    </source>
</evidence>
<keyword evidence="6" id="KW-1185">Reference proteome</keyword>
<protein>
    <recommendedName>
        <fullName evidence="1">aminodeoxychorismate synthase</fullName>
        <ecNumber evidence="1">2.6.1.85</ecNumber>
    </recommendedName>
</protein>
<evidence type="ECO:0000259" key="4">
    <source>
        <dbReference type="Pfam" id="PF04715"/>
    </source>
</evidence>
<gene>
    <name evidence="5" type="primary">pabB</name>
    <name evidence="5" type="ORF">QC825_12305</name>
</gene>
<dbReference type="Proteomes" id="UP001269375">
    <property type="component" value="Unassembled WGS sequence"/>
</dbReference>
<organism evidence="5 6">
    <name type="scientific">Larsenimonas suaedae</name>
    <dbReference type="NCBI Taxonomy" id="1851019"/>
    <lineage>
        <taxon>Bacteria</taxon>
        <taxon>Pseudomonadati</taxon>
        <taxon>Pseudomonadota</taxon>
        <taxon>Gammaproteobacteria</taxon>
        <taxon>Oceanospirillales</taxon>
        <taxon>Halomonadaceae</taxon>
        <taxon>Larsenimonas</taxon>
    </lineage>
</organism>
<feature type="domain" description="Anthranilate synthase component I N-terminal" evidence="4">
    <location>
        <begin position="15"/>
        <end position="151"/>
    </location>
</feature>
<dbReference type="PANTHER" id="PTHR11236">
    <property type="entry name" value="AMINOBENZOATE/ANTHRANILATE SYNTHASE"/>
    <property type="match status" value="1"/>
</dbReference>
<dbReference type="InterPro" id="IPR006805">
    <property type="entry name" value="Anth_synth_I_N"/>
</dbReference>
<comment type="caution">
    <text evidence="5">The sequence shown here is derived from an EMBL/GenBank/DDBJ whole genome shotgun (WGS) entry which is preliminary data.</text>
</comment>
<dbReference type="InterPro" id="IPR005801">
    <property type="entry name" value="ADC_synthase"/>
</dbReference>
<name>A0ABU1GXS6_9GAMM</name>
<dbReference type="GO" id="GO:0046820">
    <property type="term" value="F:4-amino-4-deoxychorismate synthase activity"/>
    <property type="evidence" value="ECO:0007669"/>
    <property type="project" value="UniProtKB-EC"/>
</dbReference>
<reference evidence="5 6" key="1">
    <citation type="submission" date="2023-04" db="EMBL/GenBank/DDBJ databases">
        <title>A long-awaited taxogenomic arrangement of the family Halomonadaceae.</title>
        <authorList>
            <person name="De La Haba R."/>
            <person name="Chuvochina M."/>
            <person name="Wittouck S."/>
            <person name="Arahal D.R."/>
            <person name="Sanchez-Porro C."/>
            <person name="Hugenholtz P."/>
            <person name="Ventosa A."/>
        </authorList>
    </citation>
    <scope>NUCLEOTIDE SEQUENCE [LARGE SCALE GENOMIC DNA]</scope>
    <source>
        <strain evidence="5 6">DSM 22428</strain>
    </source>
</reference>
<dbReference type="RefSeq" id="WP_251593586.1">
    <property type="nucleotide sequence ID" value="NZ_JAMLJI010000003.1"/>
</dbReference>
<dbReference type="PRINTS" id="PR00095">
    <property type="entry name" value="ANTSNTHASEI"/>
</dbReference>
<dbReference type="SUPFAM" id="SSF56322">
    <property type="entry name" value="ADC synthase"/>
    <property type="match status" value="1"/>
</dbReference>
<evidence type="ECO:0000256" key="1">
    <source>
        <dbReference type="ARBA" id="ARBA00013139"/>
    </source>
</evidence>
<keyword evidence="2 5" id="KW-0808">Transferase</keyword>
<dbReference type="Pfam" id="PF04715">
    <property type="entry name" value="Anth_synt_I_N"/>
    <property type="match status" value="1"/>
</dbReference>
<keyword evidence="5" id="KW-0032">Aminotransferase</keyword>
<dbReference type="Gene3D" id="3.60.120.10">
    <property type="entry name" value="Anthranilate synthase"/>
    <property type="match status" value="1"/>
</dbReference>
<dbReference type="EMBL" id="JARWAO010000007">
    <property type="protein sequence ID" value="MDR5896857.1"/>
    <property type="molecule type" value="Genomic_DNA"/>
</dbReference>
<evidence type="ECO:0000259" key="3">
    <source>
        <dbReference type="Pfam" id="PF00425"/>
    </source>
</evidence>
<dbReference type="EC" id="2.6.1.85" evidence="1"/>